<dbReference type="RefSeq" id="XP_007767221.1">
    <property type="nucleotide sequence ID" value="XM_007769031.1"/>
</dbReference>
<dbReference type="PANTHER" id="PTHR43539">
    <property type="entry name" value="FLAVIN-BINDING MONOOXYGENASE-LIKE PROTEIN (AFU_ORTHOLOGUE AFUA_4G09220)"/>
    <property type="match status" value="1"/>
</dbReference>
<reference evidence="3" key="1">
    <citation type="journal article" date="2012" name="Science">
        <title>The Paleozoic origin of enzymatic lignin decomposition reconstructed from 31 fungal genomes.</title>
        <authorList>
            <person name="Floudas D."/>
            <person name="Binder M."/>
            <person name="Riley R."/>
            <person name="Barry K."/>
            <person name="Blanchette R.A."/>
            <person name="Henrissat B."/>
            <person name="Martinez A.T."/>
            <person name="Otillar R."/>
            <person name="Spatafora J.W."/>
            <person name="Yadav J.S."/>
            <person name="Aerts A."/>
            <person name="Benoit I."/>
            <person name="Boyd A."/>
            <person name="Carlson A."/>
            <person name="Copeland A."/>
            <person name="Coutinho P.M."/>
            <person name="de Vries R.P."/>
            <person name="Ferreira P."/>
            <person name="Findley K."/>
            <person name="Foster B."/>
            <person name="Gaskell J."/>
            <person name="Glotzer D."/>
            <person name="Gorecki P."/>
            <person name="Heitman J."/>
            <person name="Hesse C."/>
            <person name="Hori C."/>
            <person name="Igarashi K."/>
            <person name="Jurgens J.A."/>
            <person name="Kallen N."/>
            <person name="Kersten P."/>
            <person name="Kohler A."/>
            <person name="Kuees U."/>
            <person name="Kumar T.K.A."/>
            <person name="Kuo A."/>
            <person name="LaButti K."/>
            <person name="Larrondo L.F."/>
            <person name="Lindquist E."/>
            <person name="Ling A."/>
            <person name="Lombard V."/>
            <person name="Lucas S."/>
            <person name="Lundell T."/>
            <person name="Martin R."/>
            <person name="McLaughlin D.J."/>
            <person name="Morgenstern I."/>
            <person name="Morin E."/>
            <person name="Murat C."/>
            <person name="Nagy L.G."/>
            <person name="Nolan M."/>
            <person name="Ohm R.A."/>
            <person name="Patyshakuliyeva A."/>
            <person name="Rokas A."/>
            <person name="Ruiz-Duenas F.J."/>
            <person name="Sabat G."/>
            <person name="Salamov A."/>
            <person name="Samejima M."/>
            <person name="Schmutz J."/>
            <person name="Slot J.C."/>
            <person name="St John F."/>
            <person name="Stenlid J."/>
            <person name="Sun H."/>
            <person name="Sun S."/>
            <person name="Syed K."/>
            <person name="Tsang A."/>
            <person name="Wiebenga A."/>
            <person name="Young D."/>
            <person name="Pisabarro A."/>
            <person name="Eastwood D.C."/>
            <person name="Martin F."/>
            <person name="Cullen D."/>
            <person name="Grigoriev I.V."/>
            <person name="Hibbett D.S."/>
        </authorList>
    </citation>
    <scope>NUCLEOTIDE SEQUENCE [LARGE SCALE GENOMIC DNA]</scope>
    <source>
        <strain evidence="3">RWD-64-598 SS2</strain>
    </source>
</reference>
<dbReference type="OMA" id="MHEFQIP"/>
<dbReference type="InterPro" id="IPR050982">
    <property type="entry name" value="Auxin_biosynth/cation_transpt"/>
</dbReference>
<dbReference type="GO" id="GO:0004497">
    <property type="term" value="F:monooxygenase activity"/>
    <property type="evidence" value="ECO:0007669"/>
    <property type="project" value="TreeGrafter"/>
</dbReference>
<accession>A0A5M3MWC9</accession>
<dbReference type="Pfam" id="PF13738">
    <property type="entry name" value="Pyr_redox_3"/>
    <property type="match status" value="1"/>
</dbReference>
<dbReference type="InterPro" id="IPR036188">
    <property type="entry name" value="FAD/NAD-bd_sf"/>
</dbReference>
<organism evidence="2 3">
    <name type="scientific">Coniophora puteana (strain RWD-64-598)</name>
    <name type="common">Brown rot fungus</name>
    <dbReference type="NCBI Taxonomy" id="741705"/>
    <lineage>
        <taxon>Eukaryota</taxon>
        <taxon>Fungi</taxon>
        <taxon>Dikarya</taxon>
        <taxon>Basidiomycota</taxon>
        <taxon>Agaricomycotina</taxon>
        <taxon>Agaricomycetes</taxon>
        <taxon>Agaricomycetidae</taxon>
        <taxon>Boletales</taxon>
        <taxon>Coniophorineae</taxon>
        <taxon>Coniophoraceae</taxon>
        <taxon>Coniophora</taxon>
    </lineage>
</organism>
<evidence type="ECO:0000313" key="3">
    <source>
        <dbReference type="Proteomes" id="UP000053558"/>
    </source>
</evidence>
<keyword evidence="1" id="KW-0560">Oxidoreductase</keyword>
<gene>
    <name evidence="2" type="ORF">CONPUDRAFT_122061</name>
</gene>
<evidence type="ECO:0000313" key="2">
    <source>
        <dbReference type="EMBL" id="EIW83472.1"/>
    </source>
</evidence>
<dbReference type="KEGG" id="cput:CONPUDRAFT_122061"/>
<dbReference type="EMBL" id="JH711576">
    <property type="protein sequence ID" value="EIW83472.1"/>
    <property type="molecule type" value="Genomic_DNA"/>
</dbReference>
<comment type="caution">
    <text evidence="2">The sequence shown here is derived from an EMBL/GenBank/DDBJ whole genome shotgun (WGS) entry which is preliminary data.</text>
</comment>
<dbReference type="AlphaFoldDB" id="A0A5M3MWC9"/>
<evidence type="ECO:0000256" key="1">
    <source>
        <dbReference type="ARBA" id="ARBA00023002"/>
    </source>
</evidence>
<keyword evidence="3" id="KW-1185">Reference proteome</keyword>
<sequence>MTDLATHQLPTLDRLGVSDPGDGVSASSIAQAWLNQFTTALASSSPSDAVANLFIEDGFWKDVLALTWDFRTFGGHASIKRLLDARLAPVGGLNNVKLIEDDLRKPEVQRMFPDLVLLRLLFTFETNVGKGTAIVNLVPTKGGEWKAYMLLTHLDGLKDYPEQVGELRNQKAAHGTWEAKRAAESEFKNNDPTIVIVGAGHTGLEIAARLKYLGVRALVIEKNGRVGDSWRNRYKALCLHDTVWYNTMPYLPFPATWPVFSPAGKLADWLEDYADMLELPVWTSSLINSTAWDDSKKTWTIEVTRGSESEKRVLNAKHLVFATGFSGKPKLPSVPGQDKFKGEITHSTNFTSAANYVGKKAVVVGACNSGHDVAQDFLNHSVNVTMYQRSSTLVVSSNVVRMVLASYKEGYPVELADVLGEAFPYPPLVRLQQRVTPYLMNNVDKELIEGLNKVGFKTNMGPMDAGLFPLLFERAGGYYLDTGTSKHIISGEIKLKNGSEIAGYTEKGLKLEDGTELEADIIVYGTGYGDPRDVMHDICPPEVASKVHKVWGLDNEGNLSGIWRPCGQENMWFGVGNLALSRFHSLHLALQIKAIEEGLVKWDEVKL</sequence>
<dbReference type="GeneID" id="19199659"/>
<proteinExistence type="predicted"/>
<dbReference type="Proteomes" id="UP000053558">
    <property type="component" value="Unassembled WGS sequence"/>
</dbReference>
<dbReference type="OrthoDB" id="74360at2759"/>
<dbReference type="Gene3D" id="3.50.50.60">
    <property type="entry name" value="FAD/NAD(P)-binding domain"/>
    <property type="match status" value="1"/>
</dbReference>
<dbReference type="GO" id="GO:0050660">
    <property type="term" value="F:flavin adenine dinucleotide binding"/>
    <property type="evidence" value="ECO:0007669"/>
    <property type="project" value="TreeGrafter"/>
</dbReference>
<name>A0A5M3MWC9_CONPW</name>
<dbReference type="SUPFAM" id="SSF51905">
    <property type="entry name" value="FAD/NAD(P)-binding domain"/>
    <property type="match status" value="2"/>
</dbReference>
<dbReference type="PANTHER" id="PTHR43539:SF68">
    <property type="entry name" value="FLAVIN-BINDING MONOOXYGENASE-LIKE PROTEIN (AFU_ORTHOLOGUE AFUA_4G09220)"/>
    <property type="match status" value="1"/>
</dbReference>
<protein>
    <submittedName>
        <fullName evidence="2">FAD/NAD(P)-binding domain-containing protein</fullName>
    </submittedName>
</protein>